<evidence type="ECO:0000313" key="5">
    <source>
        <dbReference type="EMBL" id="MFD2164610.1"/>
    </source>
</evidence>
<comment type="caution">
    <text evidence="5">The sequence shown here is derived from an EMBL/GenBank/DDBJ whole genome shotgun (WGS) entry which is preliminary data.</text>
</comment>
<evidence type="ECO:0000256" key="1">
    <source>
        <dbReference type="ARBA" id="ARBA00004236"/>
    </source>
</evidence>
<evidence type="ECO:0000256" key="4">
    <source>
        <dbReference type="ARBA" id="ARBA00023136"/>
    </source>
</evidence>
<keyword evidence="3" id="KW-1003">Cell membrane</keyword>
<keyword evidence="6" id="KW-1185">Reference proteome</keyword>
<accession>A0ABW4ZRQ6</accession>
<sequence length="302" mass="33974">MRTAIYIVVFIILSIGIAFTIRSTDIEKVVIDRNDKKEKKDKKNKEEPAGSPDIQVLNKYDVPSVLKEISALVYLDKNRFACVQDELGKIFIYNSDTQKLEKEIPFAASGDYEGLAIVDQTAYVLRADGQIFELKNYLDEKPSARIHKTHLTSMHNTEGLCYDSKNNRLLIAIKDTEPQNKQYKGIYGFSLSSMKMEKEPVYKIDLNSAVLEPFKSKKQGSQMQPSAIAIHPKTGDLYITDGAKPKLLIMDQQGAIKTVKILSSKEFNQPEGISFSPEGRLFISNEGSKQPGNIVEVKYPTL</sequence>
<evidence type="ECO:0000313" key="6">
    <source>
        <dbReference type="Proteomes" id="UP001597387"/>
    </source>
</evidence>
<organism evidence="5 6">
    <name type="scientific">Paradesertivirga mongoliensis</name>
    <dbReference type="NCBI Taxonomy" id="2100740"/>
    <lineage>
        <taxon>Bacteria</taxon>
        <taxon>Pseudomonadati</taxon>
        <taxon>Bacteroidota</taxon>
        <taxon>Sphingobacteriia</taxon>
        <taxon>Sphingobacteriales</taxon>
        <taxon>Sphingobacteriaceae</taxon>
        <taxon>Paradesertivirga</taxon>
    </lineage>
</organism>
<dbReference type="Proteomes" id="UP001597387">
    <property type="component" value="Unassembled WGS sequence"/>
</dbReference>
<name>A0ABW4ZRQ6_9SPHI</name>
<dbReference type="InterPro" id="IPR009722">
    <property type="entry name" value="YjiK/CarP"/>
</dbReference>
<dbReference type="SUPFAM" id="SSF63825">
    <property type="entry name" value="YWTD domain"/>
    <property type="match status" value="1"/>
</dbReference>
<dbReference type="RefSeq" id="WP_255901522.1">
    <property type="nucleotide sequence ID" value="NZ_JAFMZO010000002.1"/>
</dbReference>
<gene>
    <name evidence="5" type="ORF">ACFSJU_19545</name>
</gene>
<comment type="similarity">
    <text evidence="2">Belongs to the YjiK family.</text>
</comment>
<protein>
    <submittedName>
        <fullName evidence="5">SdiA-regulated domain-containing protein</fullName>
    </submittedName>
</protein>
<evidence type="ECO:0000256" key="3">
    <source>
        <dbReference type="ARBA" id="ARBA00022475"/>
    </source>
</evidence>
<dbReference type="InterPro" id="IPR011042">
    <property type="entry name" value="6-blade_b-propeller_TolB-like"/>
</dbReference>
<dbReference type="Gene3D" id="2.120.10.30">
    <property type="entry name" value="TolB, C-terminal domain"/>
    <property type="match status" value="1"/>
</dbReference>
<reference evidence="6" key="1">
    <citation type="journal article" date="2019" name="Int. J. Syst. Evol. Microbiol.">
        <title>The Global Catalogue of Microorganisms (GCM) 10K type strain sequencing project: providing services to taxonomists for standard genome sequencing and annotation.</title>
        <authorList>
            <consortium name="The Broad Institute Genomics Platform"/>
            <consortium name="The Broad Institute Genome Sequencing Center for Infectious Disease"/>
            <person name="Wu L."/>
            <person name="Ma J."/>
        </authorList>
    </citation>
    <scope>NUCLEOTIDE SEQUENCE [LARGE SCALE GENOMIC DNA]</scope>
    <source>
        <strain evidence="6">KCTC 42217</strain>
    </source>
</reference>
<evidence type="ECO:0000256" key="2">
    <source>
        <dbReference type="ARBA" id="ARBA00009852"/>
    </source>
</evidence>
<dbReference type="Pfam" id="PF06977">
    <property type="entry name" value="SdiA-regulated"/>
    <property type="match status" value="1"/>
</dbReference>
<comment type="subcellular location">
    <subcellularLocation>
        <location evidence="1">Cell membrane</location>
    </subcellularLocation>
</comment>
<keyword evidence="4" id="KW-0472">Membrane</keyword>
<dbReference type="EMBL" id="JBHUHZ010000006">
    <property type="protein sequence ID" value="MFD2164610.1"/>
    <property type="molecule type" value="Genomic_DNA"/>
</dbReference>
<proteinExistence type="inferred from homology"/>